<comment type="caution">
    <text evidence="4">The sequence shown here is derived from an EMBL/GenBank/DDBJ whole genome shotgun (WGS) entry which is preliminary data.</text>
</comment>
<dbReference type="EMBL" id="BMNE01000001">
    <property type="protein sequence ID" value="GGN69712.1"/>
    <property type="molecule type" value="Genomic_DNA"/>
</dbReference>
<dbReference type="Proteomes" id="UP000658127">
    <property type="component" value="Unassembled WGS sequence"/>
</dbReference>
<gene>
    <name evidence="4" type="ORF">GCM10011610_08230</name>
</gene>
<evidence type="ECO:0000256" key="1">
    <source>
        <dbReference type="SAM" id="Phobius"/>
    </source>
</evidence>
<dbReference type="InterPro" id="IPR058333">
    <property type="entry name" value="DUF8020"/>
</dbReference>
<keyword evidence="1" id="KW-0812">Transmembrane</keyword>
<feature type="domain" description="DUF8020" evidence="3">
    <location>
        <begin position="34"/>
        <end position="102"/>
    </location>
</feature>
<name>A0ABQ2K4V5_9NOCA</name>
<evidence type="ECO:0000259" key="3">
    <source>
        <dbReference type="Pfam" id="PF26059"/>
    </source>
</evidence>
<evidence type="ECO:0000256" key="2">
    <source>
        <dbReference type="SAM" id="SignalP"/>
    </source>
</evidence>
<reference evidence="5" key="1">
    <citation type="journal article" date="2019" name="Int. J. Syst. Evol. Microbiol.">
        <title>The Global Catalogue of Microorganisms (GCM) 10K type strain sequencing project: providing services to taxonomists for standard genome sequencing and annotation.</title>
        <authorList>
            <consortium name="The Broad Institute Genomics Platform"/>
            <consortium name="The Broad Institute Genome Sequencing Center for Infectious Disease"/>
            <person name="Wu L."/>
            <person name="Ma J."/>
        </authorList>
    </citation>
    <scope>NUCLEOTIDE SEQUENCE [LARGE SCALE GENOMIC DNA]</scope>
    <source>
        <strain evidence="5">CGMCC 4.7329</strain>
    </source>
</reference>
<sequence>MKSATATAVLAAVAVAMTAATAGAVPEPAPQASGVRYEVTRDGDSAVVKLDGGRIEQIDSQLLIRDAADQPLAAIPLQYQLDDTAYPIAARIDGTTARLTPARTGGQPVAATTRAEAISVDQAATQVAESFVPRDAQALGVFAQRAGIGAAVSAVVGAVIGGGVGCLLGAGAGAVLSSPLIVLLAPVVGATIAGCVVGAATLGAVGTMAGLLLAGGPILVFSAIQYFSTVFAPCPPEQAQCKDPATVPAK</sequence>
<keyword evidence="1" id="KW-0472">Membrane</keyword>
<evidence type="ECO:0000313" key="4">
    <source>
        <dbReference type="EMBL" id="GGN69712.1"/>
    </source>
</evidence>
<organism evidence="4 5">
    <name type="scientific">Nocardia rhizosphaerihabitans</name>
    <dbReference type="NCBI Taxonomy" id="1691570"/>
    <lineage>
        <taxon>Bacteria</taxon>
        <taxon>Bacillati</taxon>
        <taxon>Actinomycetota</taxon>
        <taxon>Actinomycetes</taxon>
        <taxon>Mycobacteriales</taxon>
        <taxon>Nocardiaceae</taxon>
        <taxon>Nocardia</taxon>
    </lineage>
</organism>
<protein>
    <recommendedName>
        <fullName evidence="3">DUF8020 domain-containing protein</fullName>
    </recommendedName>
</protein>
<keyword evidence="2" id="KW-0732">Signal</keyword>
<keyword evidence="1" id="KW-1133">Transmembrane helix</keyword>
<feature type="transmembrane region" description="Helical" evidence="1">
    <location>
        <begin position="146"/>
        <end position="168"/>
    </location>
</feature>
<dbReference type="Pfam" id="PF26059">
    <property type="entry name" value="DUF8020"/>
    <property type="match status" value="1"/>
</dbReference>
<accession>A0ABQ2K4V5</accession>
<keyword evidence="5" id="KW-1185">Reference proteome</keyword>
<evidence type="ECO:0000313" key="5">
    <source>
        <dbReference type="Proteomes" id="UP000658127"/>
    </source>
</evidence>
<feature type="chain" id="PRO_5047359814" description="DUF8020 domain-containing protein" evidence="2">
    <location>
        <begin position="25"/>
        <end position="250"/>
    </location>
</feature>
<feature type="signal peptide" evidence="2">
    <location>
        <begin position="1"/>
        <end position="24"/>
    </location>
</feature>
<feature type="transmembrane region" description="Helical" evidence="1">
    <location>
        <begin position="180"/>
        <end position="202"/>
    </location>
</feature>
<feature type="transmembrane region" description="Helical" evidence="1">
    <location>
        <begin position="208"/>
        <end position="227"/>
    </location>
</feature>
<proteinExistence type="predicted"/>